<feature type="compositionally biased region" description="Polar residues" evidence="4">
    <location>
        <begin position="531"/>
        <end position="561"/>
    </location>
</feature>
<feature type="compositionally biased region" description="Low complexity" evidence="4">
    <location>
        <begin position="94"/>
        <end position="103"/>
    </location>
</feature>
<dbReference type="PANTHER" id="PTHR16308:SF13">
    <property type="entry name" value="PROTEIN LINGERER"/>
    <property type="match status" value="1"/>
</dbReference>
<keyword evidence="3" id="KW-0597">Phosphoprotein</keyword>
<accession>A0A1W0WRG4</accession>
<evidence type="ECO:0000256" key="4">
    <source>
        <dbReference type="SAM" id="MobiDB-lite"/>
    </source>
</evidence>
<sequence length="1107" mass="116118">MSRKVNESSPKLPCAQHSRRQFLISHRNFDLNVEDPPFTDMDNNRPNNSARKGGKLQTASRSAEVGDENKQPHQSVNKNGVRSGGSAVEKGKKSTLSETSSATAAAVVPLKGAQATAEQLRMAQMSQVSSASDNLLSDLVKQVRELTGCSEEYAVTALHDTGNDPDSAVNLILEGGANQSEWETTGKKGKKKPKAKPEEPSENNAGESQQFGGYVTSSRINNSSNRGRQPQRTTSNRGGRGGGAPSAPRASQQEDSNFDGGNHQRTFPPPGDRPASPKGGRHVHEDGRGAAEGKKPDHERLWNEDVDDDWKESIRETKVFTRSAPTQPAPVSNSSFPQQGPGRAPQPVAPSAQSGQPVGASGGPSFSAMVQKQSQQSAGWTNSNLGPPPVGVQQQRLPPVTGGDASSWKQQQQAPSTAPSQKPPANILPSEHVPSVGGSAAPVQHSTIPSGVQKDSGNDAAQLGLQFGNLSFNNSRTTYDNRTEPANQGALPSQTQTFNSRTSFGQHSRDVNSGEQTTVHRPTPTAGEALRQNTTSVGTSPFAPPSQNLSYNHAEQDSHPTTYSAKNIQSSAVFTGTQQQQQQQLPSRSPIGAGGGFNDPRSPTSGQGILPLPSTAAPSVTSHQDSRFTQQQSSGGNVPLAKSPQIPSATASSFGQQQQQPVKPQLGLNQPAAAAVPDQQQYSSASLQQPATNRQQPASAGGYGSYGLSDSASRNSNSNTYSAFSSQAVAAPGGQKDSGIAGLQQHQALQQQTTNLSGGAGSTPVNASSRVSTTASAPFNAGSRPSAIPATSLGYKQSTYPSQPNPSVQSMLGQQQQYLQQSQQQYGQSTLPMFSQMYTGLDGGMTDPRLQSGMQQPGMGLEYTSYQNALPSRDQGALGGYSTADPSKYRSDPMSAAQNQVSPHLTGPYQSYLYSPTAVPQTYGYAPNPVYSGNIPSAYGKTAGGSLTSNYPSSYGGGQDMSSLADVNKVSNVYNASGLRGFTDGYGLGNQGVLAGSDLTGSSYYGNKAANKFDKPAQNFGAMNLPGGHQTTASYGGQYYTNMMPQQPQQLHQMGGGGQLPQHGGGVAGQQGGLSGGKPQQQQQQQQQNKGSNLSYGQNNWGAGGHQ</sequence>
<evidence type="ECO:0000256" key="1">
    <source>
        <dbReference type="ARBA" id="ARBA00004496"/>
    </source>
</evidence>
<feature type="compositionally biased region" description="Gly residues" evidence="4">
    <location>
        <begin position="1054"/>
        <end position="1076"/>
    </location>
</feature>
<feature type="compositionally biased region" description="Polar residues" evidence="4">
    <location>
        <begin position="444"/>
        <end position="455"/>
    </location>
</feature>
<feature type="compositionally biased region" description="Low complexity" evidence="4">
    <location>
        <begin position="670"/>
        <end position="681"/>
    </location>
</feature>
<feature type="compositionally biased region" description="Polar residues" evidence="4">
    <location>
        <begin position="794"/>
        <end position="810"/>
    </location>
</feature>
<evidence type="ECO:0000313" key="5">
    <source>
        <dbReference type="EMBL" id="OQV17779.1"/>
    </source>
</evidence>
<dbReference type="InterPro" id="IPR009060">
    <property type="entry name" value="UBA-like_sf"/>
</dbReference>
<feature type="region of interest" description="Disordered" evidence="4">
    <location>
        <begin position="1048"/>
        <end position="1107"/>
    </location>
</feature>
<feature type="compositionally biased region" description="Polar residues" evidence="4">
    <location>
        <begin position="323"/>
        <end position="338"/>
    </location>
</feature>
<feature type="compositionally biased region" description="Polar residues" evidence="4">
    <location>
        <begin position="753"/>
        <end position="777"/>
    </location>
</feature>
<dbReference type="SUPFAM" id="SSF46934">
    <property type="entry name" value="UBA-like"/>
    <property type="match status" value="1"/>
</dbReference>
<feature type="compositionally biased region" description="Polar residues" evidence="4">
    <location>
        <begin position="368"/>
        <end position="385"/>
    </location>
</feature>
<keyword evidence="2" id="KW-0963">Cytoplasm</keyword>
<feature type="compositionally biased region" description="Polar residues" evidence="4">
    <location>
        <begin position="1089"/>
        <end position="1101"/>
    </location>
</feature>
<evidence type="ECO:0000256" key="2">
    <source>
        <dbReference type="ARBA" id="ARBA00022490"/>
    </source>
</evidence>
<dbReference type="GO" id="GO:0005634">
    <property type="term" value="C:nucleus"/>
    <property type="evidence" value="ECO:0007669"/>
    <property type="project" value="TreeGrafter"/>
</dbReference>
<protein>
    <recommendedName>
        <fullName evidence="7">UBA domain-containing protein</fullName>
    </recommendedName>
</protein>
<feature type="compositionally biased region" description="Low complexity" evidence="4">
    <location>
        <begin position="217"/>
        <end position="228"/>
    </location>
</feature>
<reference evidence="6" key="1">
    <citation type="submission" date="2017-01" db="EMBL/GenBank/DDBJ databases">
        <title>Comparative genomics of anhydrobiosis in the tardigrade Hypsibius dujardini.</title>
        <authorList>
            <person name="Yoshida Y."/>
            <person name="Koutsovoulos G."/>
            <person name="Laetsch D."/>
            <person name="Stevens L."/>
            <person name="Kumar S."/>
            <person name="Horikawa D."/>
            <person name="Ishino K."/>
            <person name="Komine S."/>
            <person name="Tomita M."/>
            <person name="Blaxter M."/>
            <person name="Arakawa K."/>
        </authorList>
    </citation>
    <scope>NUCLEOTIDE SEQUENCE [LARGE SCALE GENOMIC DNA]</scope>
    <source>
        <strain evidence="6">Z151</strain>
    </source>
</reference>
<name>A0A1W0WRG4_HYPEX</name>
<dbReference type="GO" id="GO:0005737">
    <property type="term" value="C:cytoplasm"/>
    <property type="evidence" value="ECO:0007669"/>
    <property type="project" value="UniProtKB-SubCell"/>
</dbReference>
<feature type="compositionally biased region" description="Polar residues" evidence="4">
    <location>
        <begin position="468"/>
        <end position="506"/>
    </location>
</feature>
<dbReference type="EMBL" id="MTYJ01000056">
    <property type="protein sequence ID" value="OQV17779.1"/>
    <property type="molecule type" value="Genomic_DNA"/>
</dbReference>
<dbReference type="CDD" id="cd14277">
    <property type="entry name" value="UBA_UBP2_like"/>
    <property type="match status" value="1"/>
</dbReference>
<dbReference type="InterPro" id="IPR051833">
    <property type="entry name" value="TC-DDR_regulator"/>
</dbReference>
<dbReference type="PANTHER" id="PTHR16308">
    <property type="entry name" value="UBIQUITIN ASSOCIATED PROTEIN 2-LIKE/LINGERER"/>
    <property type="match status" value="1"/>
</dbReference>
<feature type="compositionally biased region" description="Polar residues" evidence="4">
    <location>
        <begin position="645"/>
        <end position="655"/>
    </location>
</feature>
<feature type="region of interest" description="Disordered" evidence="4">
    <location>
        <begin position="746"/>
        <end position="810"/>
    </location>
</feature>
<comment type="caution">
    <text evidence="5">The sequence shown here is derived from an EMBL/GenBank/DDBJ whole genome shotgun (WGS) entry which is preliminary data.</text>
</comment>
<evidence type="ECO:0000313" key="6">
    <source>
        <dbReference type="Proteomes" id="UP000192578"/>
    </source>
</evidence>
<organism evidence="5 6">
    <name type="scientific">Hypsibius exemplaris</name>
    <name type="common">Freshwater tardigrade</name>
    <dbReference type="NCBI Taxonomy" id="2072580"/>
    <lineage>
        <taxon>Eukaryota</taxon>
        <taxon>Metazoa</taxon>
        <taxon>Ecdysozoa</taxon>
        <taxon>Tardigrada</taxon>
        <taxon>Eutardigrada</taxon>
        <taxon>Parachela</taxon>
        <taxon>Hypsibioidea</taxon>
        <taxon>Hypsibiidae</taxon>
        <taxon>Hypsibius</taxon>
    </lineage>
</organism>
<evidence type="ECO:0008006" key="7">
    <source>
        <dbReference type="Google" id="ProtNLM"/>
    </source>
</evidence>
<proteinExistence type="predicted"/>
<dbReference type="AlphaFoldDB" id="A0A1W0WRG4"/>
<feature type="region of interest" description="Disordered" evidence="4">
    <location>
        <begin position="574"/>
        <end position="719"/>
    </location>
</feature>
<feature type="compositionally biased region" description="Basic and acidic residues" evidence="4">
    <location>
        <begin position="282"/>
        <end position="303"/>
    </location>
</feature>
<keyword evidence="6" id="KW-1185">Reference proteome</keyword>
<gene>
    <name evidence="5" type="ORF">BV898_08077</name>
</gene>
<feature type="region of interest" description="Disordered" evidence="4">
    <location>
        <begin position="175"/>
        <end position="561"/>
    </location>
</feature>
<dbReference type="Proteomes" id="UP000192578">
    <property type="component" value="Unassembled WGS sequence"/>
</dbReference>
<feature type="compositionally biased region" description="Polar residues" evidence="4">
    <location>
        <begin position="682"/>
        <end position="697"/>
    </location>
</feature>
<feature type="compositionally biased region" description="Low complexity" evidence="4">
    <location>
        <begin position="409"/>
        <end position="425"/>
    </location>
</feature>
<dbReference type="OrthoDB" id="5918007at2759"/>
<feature type="compositionally biased region" description="Polar residues" evidence="4">
    <location>
        <begin position="202"/>
        <end position="211"/>
    </location>
</feature>
<comment type="subcellular location">
    <subcellularLocation>
        <location evidence="1">Cytoplasm</location>
    </subcellularLocation>
</comment>
<evidence type="ECO:0000256" key="3">
    <source>
        <dbReference type="ARBA" id="ARBA00022553"/>
    </source>
</evidence>
<dbReference type="Gene3D" id="1.10.8.10">
    <property type="entry name" value="DNA helicase RuvA subunit, C-terminal domain"/>
    <property type="match status" value="1"/>
</dbReference>
<feature type="compositionally biased region" description="Low complexity" evidence="4">
    <location>
        <begin position="1077"/>
        <end position="1088"/>
    </location>
</feature>
<feature type="region of interest" description="Disordered" evidence="4">
    <location>
        <begin position="31"/>
        <end position="103"/>
    </location>
</feature>
<feature type="compositionally biased region" description="Polar residues" evidence="4">
    <location>
        <begin position="616"/>
        <end position="636"/>
    </location>
</feature>
<feature type="region of interest" description="Disordered" evidence="4">
    <location>
        <begin position="871"/>
        <end position="902"/>
    </location>
</feature>